<comment type="caution">
    <text evidence="3">The sequence shown here is derived from an EMBL/GenBank/DDBJ whole genome shotgun (WGS) entry which is preliminary data.</text>
</comment>
<dbReference type="Proteomes" id="UP000615026">
    <property type="component" value="Unassembled WGS sequence"/>
</dbReference>
<dbReference type="RefSeq" id="WP_193990328.1">
    <property type="nucleotide sequence ID" value="NZ_JADEXP010000007.1"/>
</dbReference>
<keyword evidence="1" id="KW-0328">Glycosyltransferase</keyword>
<organism evidence="3 4">
    <name type="scientific">Leptolyngbya cf. ectocarpi LEGE 11479</name>
    <dbReference type="NCBI Taxonomy" id="1828722"/>
    <lineage>
        <taxon>Bacteria</taxon>
        <taxon>Bacillati</taxon>
        <taxon>Cyanobacteriota</taxon>
        <taxon>Cyanophyceae</taxon>
        <taxon>Leptolyngbyales</taxon>
        <taxon>Leptolyngbyaceae</taxon>
        <taxon>Leptolyngbya group</taxon>
        <taxon>Leptolyngbya</taxon>
    </lineage>
</organism>
<dbReference type="CDD" id="cd06533">
    <property type="entry name" value="Glyco_transf_WecG_TagA"/>
    <property type="match status" value="1"/>
</dbReference>
<dbReference type="AlphaFoldDB" id="A0A928ZSL5"/>
<dbReference type="EMBL" id="JADEXP010000007">
    <property type="protein sequence ID" value="MBE9065396.1"/>
    <property type="molecule type" value="Genomic_DNA"/>
</dbReference>
<keyword evidence="2" id="KW-0808">Transferase</keyword>
<evidence type="ECO:0000313" key="3">
    <source>
        <dbReference type="EMBL" id="MBE9065396.1"/>
    </source>
</evidence>
<reference evidence="3" key="1">
    <citation type="submission" date="2020-10" db="EMBL/GenBank/DDBJ databases">
        <authorList>
            <person name="Castelo-Branco R."/>
            <person name="Eusebio N."/>
            <person name="Adriana R."/>
            <person name="Vieira A."/>
            <person name="Brugerolle De Fraissinette N."/>
            <person name="Rezende De Castro R."/>
            <person name="Schneider M.P."/>
            <person name="Vasconcelos V."/>
            <person name="Leao P.N."/>
        </authorList>
    </citation>
    <scope>NUCLEOTIDE SEQUENCE</scope>
    <source>
        <strain evidence="3">LEGE 11479</strain>
    </source>
</reference>
<evidence type="ECO:0000256" key="1">
    <source>
        <dbReference type="ARBA" id="ARBA00022676"/>
    </source>
</evidence>
<dbReference type="Pfam" id="PF03808">
    <property type="entry name" value="Glyco_tran_WecG"/>
    <property type="match status" value="1"/>
</dbReference>
<dbReference type="NCBIfam" id="TIGR00696">
    <property type="entry name" value="wecG_tagA_cpsF"/>
    <property type="match status" value="1"/>
</dbReference>
<keyword evidence="4" id="KW-1185">Reference proteome</keyword>
<accession>A0A928ZSL5</accession>
<dbReference type="PANTHER" id="PTHR34136">
    <property type="match status" value="1"/>
</dbReference>
<dbReference type="InterPro" id="IPR004629">
    <property type="entry name" value="WecG_TagA_CpsF"/>
</dbReference>
<gene>
    <name evidence="3" type="ORF">IQ260_01880</name>
</gene>
<name>A0A928ZSL5_LEPEC</name>
<evidence type="ECO:0000256" key="2">
    <source>
        <dbReference type="ARBA" id="ARBA00022679"/>
    </source>
</evidence>
<protein>
    <submittedName>
        <fullName evidence="3">WecB/TagA/CpsF family glycosyltransferase</fullName>
    </submittedName>
</protein>
<evidence type="ECO:0000313" key="4">
    <source>
        <dbReference type="Proteomes" id="UP000615026"/>
    </source>
</evidence>
<sequence>MGTYTMDEYRIAILGVFIDATSYGDVCDRISQWTTTQQSCYIVAANVHVVMTAYWNPDYRQILNHAALVTPDGMPLVWGLRRLGVTHQPRVYGPDLMLAWCDRATQEQRPIYLYGGTDTMVQRLAQNLQQQFPGLIIAGSHAPPFRALTPAEEAADVAAIRQSGAAVVFVGLGCPKQEEWMARQQGKLNAVMIGVGAAFSFHSGTVSQAPRWMMAWGLEWAYRLWQEPRRLWRRYVLNNSAFLLLFGLQLINQAMRSILKPYSEHSSG</sequence>
<dbReference type="PANTHER" id="PTHR34136:SF1">
    <property type="entry name" value="UDP-N-ACETYL-D-MANNOSAMINURONIC ACID TRANSFERASE"/>
    <property type="match status" value="1"/>
</dbReference>
<dbReference type="GO" id="GO:0016758">
    <property type="term" value="F:hexosyltransferase activity"/>
    <property type="evidence" value="ECO:0007669"/>
    <property type="project" value="TreeGrafter"/>
</dbReference>
<proteinExistence type="predicted"/>